<proteinExistence type="predicted"/>
<protein>
    <submittedName>
        <fullName evidence="1">Uncharacterized protein</fullName>
    </submittedName>
</protein>
<reference evidence="1" key="1">
    <citation type="submission" date="2018-10" db="EMBL/GenBank/DDBJ databases">
        <title>Effector identification in a new, highly contiguous assembly of the strawberry crown rot pathogen Phytophthora cactorum.</title>
        <authorList>
            <person name="Armitage A.D."/>
            <person name="Nellist C.F."/>
            <person name="Bates H."/>
            <person name="Vickerstaff R.J."/>
            <person name="Harrison R.J."/>
        </authorList>
    </citation>
    <scope>NUCLEOTIDE SEQUENCE</scope>
    <source>
        <strain evidence="1">4040</strain>
    </source>
</reference>
<comment type="caution">
    <text evidence="1">The sequence shown here is derived from an EMBL/GenBank/DDBJ whole genome shotgun (WGS) entry which is preliminary data.</text>
</comment>
<gene>
    <name evidence="1" type="ORF">PC117_g23955</name>
</gene>
<organism evidence="1 2">
    <name type="scientific">Phytophthora cactorum</name>
    <dbReference type="NCBI Taxonomy" id="29920"/>
    <lineage>
        <taxon>Eukaryota</taxon>
        <taxon>Sar</taxon>
        <taxon>Stramenopiles</taxon>
        <taxon>Oomycota</taxon>
        <taxon>Peronosporomycetes</taxon>
        <taxon>Peronosporales</taxon>
        <taxon>Peronosporaceae</taxon>
        <taxon>Phytophthora</taxon>
    </lineage>
</organism>
<dbReference type="Proteomes" id="UP000736787">
    <property type="component" value="Unassembled WGS sequence"/>
</dbReference>
<sequence>MSTWSAFERAPQQRYPQRLASLVWKEGPSRRCLTACHLSEGEARTEHLEEPVHFGR</sequence>
<name>A0A8T1B1G1_9STRA</name>
<accession>A0A8T1B1G1</accession>
<evidence type="ECO:0000313" key="1">
    <source>
        <dbReference type="EMBL" id="KAG2892707.1"/>
    </source>
</evidence>
<evidence type="ECO:0000313" key="2">
    <source>
        <dbReference type="Proteomes" id="UP000736787"/>
    </source>
</evidence>
<dbReference type="EMBL" id="RCMK01001522">
    <property type="protein sequence ID" value="KAG2892707.1"/>
    <property type="molecule type" value="Genomic_DNA"/>
</dbReference>
<dbReference type="AlphaFoldDB" id="A0A8T1B1G1"/>